<evidence type="ECO:0000313" key="2">
    <source>
        <dbReference type="Proteomes" id="UP000178515"/>
    </source>
</evidence>
<dbReference type="Proteomes" id="UP000178515">
    <property type="component" value="Unassembled WGS sequence"/>
</dbReference>
<protein>
    <submittedName>
        <fullName evidence="1">Uncharacterized protein</fullName>
    </submittedName>
</protein>
<name>A0A1G1Z571_9BACT</name>
<dbReference type="EMBL" id="MHIX01000013">
    <property type="protein sequence ID" value="OGY59589.1"/>
    <property type="molecule type" value="Genomic_DNA"/>
</dbReference>
<sequence length="246" mass="29054">MTRRSSKSVKDCKNIKNKATIAAMKIVYVNGFKIRQTLDTDFTLCHSRSTDCTDYAPKFYIPENELWFDARFKDEEKFVLEVETYEFENIEELKKKNKNSPFVDKQRWFRIERFVKKGLPPNFVEKEEQKDNLIIKYVNGSVVRQYLDPEFVFGGHDLVYSYIPKNEIWLDNKMEPKELPHILIHEAIERKLMAEGKPYDTAHEYANTYERDSRRAAGGIYPGDPSYPSEWTKESVIQNYYVAGNE</sequence>
<comment type="caution">
    <text evidence="1">The sequence shown here is derived from an EMBL/GenBank/DDBJ whole genome shotgun (WGS) entry which is preliminary data.</text>
</comment>
<organism evidence="1 2">
    <name type="scientific">Candidatus Colwellbacteria bacterium RIFCSPHIGHO2_12_FULL_44_17</name>
    <dbReference type="NCBI Taxonomy" id="1797689"/>
    <lineage>
        <taxon>Bacteria</taxon>
        <taxon>Candidatus Colwelliibacteriota</taxon>
    </lineage>
</organism>
<evidence type="ECO:0000313" key="1">
    <source>
        <dbReference type="EMBL" id="OGY59589.1"/>
    </source>
</evidence>
<dbReference type="STRING" id="1797689.A3F24_00025"/>
<accession>A0A1G1Z571</accession>
<gene>
    <name evidence="1" type="ORF">A3F24_00025</name>
</gene>
<reference evidence="1 2" key="1">
    <citation type="journal article" date="2016" name="Nat. Commun.">
        <title>Thousands of microbial genomes shed light on interconnected biogeochemical processes in an aquifer system.</title>
        <authorList>
            <person name="Anantharaman K."/>
            <person name="Brown C.T."/>
            <person name="Hug L.A."/>
            <person name="Sharon I."/>
            <person name="Castelle C.J."/>
            <person name="Probst A.J."/>
            <person name="Thomas B.C."/>
            <person name="Singh A."/>
            <person name="Wilkins M.J."/>
            <person name="Karaoz U."/>
            <person name="Brodie E.L."/>
            <person name="Williams K.H."/>
            <person name="Hubbard S.S."/>
            <person name="Banfield J.F."/>
        </authorList>
    </citation>
    <scope>NUCLEOTIDE SEQUENCE [LARGE SCALE GENOMIC DNA]</scope>
</reference>
<dbReference type="AlphaFoldDB" id="A0A1G1Z571"/>
<proteinExistence type="predicted"/>